<evidence type="ECO:0000313" key="2">
    <source>
        <dbReference type="Proteomes" id="UP001054889"/>
    </source>
</evidence>
<proteinExistence type="predicted"/>
<sequence length="68" mass="7711">MLLEYRTTEAVPHRTRRQFLNTSTGQCISVHFPELHDHGVLQSATAGLLVLFRNKATRAVILLNPITR</sequence>
<dbReference type="AlphaFoldDB" id="A0AAV5E6W8"/>
<name>A0AAV5E6W8_ELECO</name>
<accession>A0AAV5E6W8</accession>
<evidence type="ECO:0000313" key="1">
    <source>
        <dbReference type="EMBL" id="GJN19108.1"/>
    </source>
</evidence>
<protein>
    <submittedName>
        <fullName evidence="1">Uncharacterized protein</fullName>
    </submittedName>
</protein>
<dbReference type="EMBL" id="BQKI01000074">
    <property type="protein sequence ID" value="GJN19108.1"/>
    <property type="molecule type" value="Genomic_DNA"/>
</dbReference>
<organism evidence="1 2">
    <name type="scientific">Eleusine coracana subsp. coracana</name>
    <dbReference type="NCBI Taxonomy" id="191504"/>
    <lineage>
        <taxon>Eukaryota</taxon>
        <taxon>Viridiplantae</taxon>
        <taxon>Streptophyta</taxon>
        <taxon>Embryophyta</taxon>
        <taxon>Tracheophyta</taxon>
        <taxon>Spermatophyta</taxon>
        <taxon>Magnoliopsida</taxon>
        <taxon>Liliopsida</taxon>
        <taxon>Poales</taxon>
        <taxon>Poaceae</taxon>
        <taxon>PACMAD clade</taxon>
        <taxon>Chloridoideae</taxon>
        <taxon>Cynodonteae</taxon>
        <taxon>Eleusininae</taxon>
        <taxon>Eleusine</taxon>
    </lineage>
</organism>
<gene>
    <name evidence="1" type="primary">gb06346</name>
    <name evidence="1" type="ORF">PR202_gb06346</name>
</gene>
<reference evidence="1" key="1">
    <citation type="journal article" date="2018" name="DNA Res.">
        <title>Multiple hybrid de novo genome assembly of finger millet, an orphan allotetraploid crop.</title>
        <authorList>
            <person name="Hatakeyama M."/>
            <person name="Aluri S."/>
            <person name="Balachadran M.T."/>
            <person name="Sivarajan S.R."/>
            <person name="Patrignani A."/>
            <person name="Gruter S."/>
            <person name="Poveda L."/>
            <person name="Shimizu-Inatsugi R."/>
            <person name="Baeten J."/>
            <person name="Francoijs K.J."/>
            <person name="Nataraja K.N."/>
            <person name="Reddy Y.A.N."/>
            <person name="Phadnis S."/>
            <person name="Ravikumar R.L."/>
            <person name="Schlapbach R."/>
            <person name="Sreeman S.M."/>
            <person name="Shimizu K.K."/>
        </authorList>
    </citation>
    <scope>NUCLEOTIDE SEQUENCE</scope>
</reference>
<comment type="caution">
    <text evidence="1">The sequence shown here is derived from an EMBL/GenBank/DDBJ whole genome shotgun (WGS) entry which is preliminary data.</text>
</comment>
<reference evidence="1" key="2">
    <citation type="submission" date="2021-12" db="EMBL/GenBank/DDBJ databases">
        <title>Resequencing data analysis of finger millet.</title>
        <authorList>
            <person name="Hatakeyama M."/>
            <person name="Aluri S."/>
            <person name="Balachadran M.T."/>
            <person name="Sivarajan S.R."/>
            <person name="Poveda L."/>
            <person name="Shimizu-Inatsugi R."/>
            <person name="Schlapbach R."/>
            <person name="Sreeman S.M."/>
            <person name="Shimizu K.K."/>
        </authorList>
    </citation>
    <scope>NUCLEOTIDE SEQUENCE</scope>
</reference>
<dbReference type="PANTHER" id="PTHR33165">
    <property type="entry name" value="F-BOX DOMAIN CONTAINING PROTEIN-LIKE-RELATED"/>
    <property type="match status" value="1"/>
</dbReference>
<dbReference type="Proteomes" id="UP001054889">
    <property type="component" value="Unassembled WGS sequence"/>
</dbReference>
<dbReference type="PANTHER" id="PTHR33165:SF78">
    <property type="entry name" value="F-BOX DOMAIN-CONTAINING PROTEIN"/>
    <property type="match status" value="1"/>
</dbReference>
<keyword evidence="2" id="KW-1185">Reference proteome</keyword>